<organism evidence="2 3">
    <name type="scientific">Cytobacillus mangrovibacter</name>
    <dbReference type="NCBI Taxonomy" id="3299024"/>
    <lineage>
        <taxon>Bacteria</taxon>
        <taxon>Bacillati</taxon>
        <taxon>Bacillota</taxon>
        <taxon>Bacilli</taxon>
        <taxon>Bacillales</taxon>
        <taxon>Bacillaceae</taxon>
        <taxon>Cytobacillus</taxon>
    </lineage>
</organism>
<dbReference type="GO" id="GO:0016746">
    <property type="term" value="F:acyltransferase activity"/>
    <property type="evidence" value="ECO:0007669"/>
    <property type="project" value="UniProtKB-KW"/>
</dbReference>
<dbReference type="Proteomes" id="UP001601058">
    <property type="component" value="Unassembled WGS sequence"/>
</dbReference>
<keyword evidence="3" id="KW-1185">Reference proteome</keyword>
<dbReference type="InterPro" id="IPR000182">
    <property type="entry name" value="GNAT_dom"/>
</dbReference>
<feature type="domain" description="N-acetyltransferase" evidence="1">
    <location>
        <begin position="17"/>
        <end position="153"/>
    </location>
</feature>
<accession>A0ABW6JTQ2</accession>
<evidence type="ECO:0000259" key="1">
    <source>
        <dbReference type="Pfam" id="PF13302"/>
    </source>
</evidence>
<keyword evidence="2" id="KW-0808">Transferase</keyword>
<name>A0ABW6JTQ2_9BACI</name>
<proteinExistence type="predicted"/>
<protein>
    <submittedName>
        <fullName evidence="2">GNAT family N-acetyltransferase</fullName>
        <ecNumber evidence="2">2.3.-.-</ecNumber>
    </submittedName>
</protein>
<comment type="caution">
    <text evidence="2">The sequence shown here is derived from an EMBL/GenBank/DDBJ whole genome shotgun (WGS) entry which is preliminary data.</text>
</comment>
<gene>
    <name evidence="2" type="ORF">ACFYKT_00305</name>
</gene>
<reference evidence="2 3" key="1">
    <citation type="submission" date="2024-08" db="EMBL/GenBank/DDBJ databases">
        <title>Two novel Cytobacillus novel species.</title>
        <authorList>
            <person name="Liu G."/>
        </authorList>
    </citation>
    <scope>NUCLEOTIDE SEQUENCE [LARGE SCALE GENOMIC DNA]</scope>
    <source>
        <strain evidence="2 3">FJAT-53684</strain>
    </source>
</reference>
<dbReference type="SUPFAM" id="SSF55729">
    <property type="entry name" value="Acyl-CoA N-acyltransferases (Nat)"/>
    <property type="match status" value="1"/>
</dbReference>
<keyword evidence="2" id="KW-0012">Acyltransferase</keyword>
<evidence type="ECO:0000313" key="2">
    <source>
        <dbReference type="EMBL" id="MFE8694792.1"/>
    </source>
</evidence>
<sequence>MHLWEELFLLSGDTVELLPLLENHIDLLWNASDHQEIWTYMATKIDSKEMLQSEINKAIEGRELGSQYPFAVLHKGKNEIVGSTRFLDISTANKSAEIGFTWYHPSVWRTNVNTQCKYLMLTHAFENWKLNRVFFKTDLRNIRSQEAIARLGAVKEGVLRQDRMISDGHIRDTVYFSILKEEWPNVKKHLLQKMIN</sequence>
<dbReference type="RefSeq" id="WP_389213772.1">
    <property type="nucleotide sequence ID" value="NZ_JBIACJ010000001.1"/>
</dbReference>
<dbReference type="PANTHER" id="PTHR43610">
    <property type="entry name" value="BLL6696 PROTEIN"/>
    <property type="match status" value="1"/>
</dbReference>
<dbReference type="PANTHER" id="PTHR43610:SF1">
    <property type="entry name" value="N-ACETYLTRANSFERASE DOMAIN-CONTAINING PROTEIN"/>
    <property type="match status" value="1"/>
</dbReference>
<dbReference type="Gene3D" id="3.40.630.30">
    <property type="match status" value="1"/>
</dbReference>
<dbReference type="InterPro" id="IPR016181">
    <property type="entry name" value="Acyl_CoA_acyltransferase"/>
</dbReference>
<dbReference type="EMBL" id="JBIACJ010000001">
    <property type="protein sequence ID" value="MFE8694792.1"/>
    <property type="molecule type" value="Genomic_DNA"/>
</dbReference>
<dbReference type="EC" id="2.3.-.-" evidence="2"/>
<dbReference type="Pfam" id="PF13302">
    <property type="entry name" value="Acetyltransf_3"/>
    <property type="match status" value="1"/>
</dbReference>
<evidence type="ECO:0000313" key="3">
    <source>
        <dbReference type="Proteomes" id="UP001601058"/>
    </source>
</evidence>